<keyword evidence="5" id="KW-0789">Thiol protease inhibitor</keyword>
<evidence type="ECO:0000256" key="6">
    <source>
        <dbReference type="ARBA" id="ARBA00022859"/>
    </source>
</evidence>
<dbReference type="OMA" id="HVGNEEY"/>
<dbReference type="CDD" id="cd00042">
    <property type="entry name" value="CY"/>
    <property type="match status" value="1"/>
</dbReference>
<evidence type="ECO:0000256" key="8">
    <source>
        <dbReference type="ARBA" id="ARBA00041437"/>
    </source>
</evidence>
<evidence type="ECO:0000256" key="4">
    <source>
        <dbReference type="ARBA" id="ARBA00022690"/>
    </source>
</evidence>
<comment type="subcellular location">
    <subcellularLocation>
        <location evidence="1">Cytoplasm</location>
    </subcellularLocation>
</comment>
<comment type="similarity">
    <text evidence="2">Belongs to the cystatin family.</text>
</comment>
<dbReference type="SMART" id="SM00043">
    <property type="entry name" value="CY"/>
    <property type="match status" value="1"/>
</dbReference>
<dbReference type="SUPFAM" id="SSF54403">
    <property type="entry name" value="Cystatin/monellin"/>
    <property type="match status" value="1"/>
</dbReference>
<dbReference type="InterPro" id="IPR001713">
    <property type="entry name" value="Prot_inh_stefin"/>
</dbReference>
<dbReference type="AlphaFoldDB" id="A0A8B9HY89"/>
<evidence type="ECO:0000259" key="9">
    <source>
        <dbReference type="SMART" id="SM00043"/>
    </source>
</evidence>
<proteinExistence type="inferred from homology"/>
<evidence type="ECO:0000256" key="3">
    <source>
        <dbReference type="ARBA" id="ARBA00022490"/>
    </source>
</evidence>
<dbReference type="GO" id="GO:0071220">
    <property type="term" value="P:cellular response to bacterial lipoprotein"/>
    <property type="evidence" value="ECO:0007669"/>
    <property type="project" value="UniProtKB-ARBA"/>
</dbReference>
<gene>
    <name evidence="10" type="ORF">AMEX_G49</name>
</gene>
<dbReference type="GO" id="GO:0004869">
    <property type="term" value="F:cysteine-type endopeptidase inhibitor activity"/>
    <property type="evidence" value="ECO:0007669"/>
    <property type="project" value="UniProtKB-KW"/>
</dbReference>
<evidence type="ECO:0000256" key="2">
    <source>
        <dbReference type="ARBA" id="ARBA00009403"/>
    </source>
</evidence>
<sequence length="100" mass="10961">MSTMCGGMGEEKPATPEIQNICDTVKSDAEKKSGQNFGVFVAKSFTTQVVAGTNYFIKVHVGGEEYVHLRVFKSLPHAGEKLQVHGVKTSKTHNEPISYF</sequence>
<dbReference type="InterPro" id="IPR046350">
    <property type="entry name" value="Cystatin_sf"/>
</dbReference>
<dbReference type="FunFam" id="3.10.450.10:FF:000001">
    <property type="entry name" value="Cystatin-A"/>
    <property type="match status" value="1"/>
</dbReference>
<keyword evidence="6" id="KW-0391">Immunity</keyword>
<name>A0A8B9HY89_ASTMX</name>
<keyword evidence="3" id="KW-0963">Cytoplasm</keyword>
<dbReference type="PROSITE" id="PS00287">
    <property type="entry name" value="CYSTATIN"/>
    <property type="match status" value="1"/>
</dbReference>
<accession>A0A8B9HY89</accession>
<dbReference type="Gene3D" id="3.10.450.10">
    <property type="match status" value="1"/>
</dbReference>
<dbReference type="Proteomes" id="UP000752171">
    <property type="component" value="Unassembled WGS sequence"/>
</dbReference>
<evidence type="ECO:0000256" key="1">
    <source>
        <dbReference type="ARBA" id="ARBA00004496"/>
    </source>
</evidence>
<reference evidence="10 13" key="1">
    <citation type="submission" date="2021-07" db="EMBL/GenBank/DDBJ databases">
        <authorList>
            <person name="Imarazene B."/>
            <person name="Zahm M."/>
            <person name="Klopp C."/>
            <person name="Cabau C."/>
            <person name="Beille S."/>
            <person name="Jouanno E."/>
            <person name="Castinel A."/>
            <person name="Lluch J."/>
            <person name="Gil L."/>
            <person name="Kuchtly C."/>
            <person name="Lopez Roques C."/>
            <person name="Donnadieu C."/>
            <person name="Parrinello H."/>
            <person name="Journot L."/>
            <person name="Du K."/>
            <person name="Schartl M."/>
            <person name="Retaux S."/>
            <person name="Guiguen Y."/>
        </authorList>
    </citation>
    <scope>NUCLEOTIDE SEQUENCE [LARGE SCALE GENOMIC DNA]</scope>
    <source>
        <strain evidence="10">Pach_M1</strain>
        <tissue evidence="10">Testis</tissue>
    </source>
</reference>
<feature type="domain" description="Cystatin" evidence="9">
    <location>
        <begin position="3"/>
        <end position="100"/>
    </location>
</feature>
<dbReference type="PANTHER" id="PTHR11414">
    <property type="entry name" value="CYSTATIN FAMILY MEMBER"/>
    <property type="match status" value="1"/>
</dbReference>
<protein>
    <recommendedName>
        <fullName evidence="7">Cystatin-B</fullName>
    </recommendedName>
    <alternativeName>
        <fullName evidence="8">Stefin-B</fullName>
    </alternativeName>
</protein>
<evidence type="ECO:0000313" key="13">
    <source>
        <dbReference type="Proteomes" id="UP000752171"/>
    </source>
</evidence>
<evidence type="ECO:0000256" key="5">
    <source>
        <dbReference type="ARBA" id="ARBA00022704"/>
    </source>
</evidence>
<evidence type="ECO:0000256" key="7">
    <source>
        <dbReference type="ARBA" id="ARBA00040677"/>
    </source>
</evidence>
<dbReference type="PANTHER" id="PTHR11414:SF21">
    <property type="entry name" value="CYSTATIN 14A, TANDEM DUPLICATE 1-RELATED"/>
    <property type="match status" value="1"/>
</dbReference>
<dbReference type="EMBL" id="JAICCE010000001">
    <property type="protein sequence ID" value="KAG9281532.1"/>
    <property type="molecule type" value="Genomic_DNA"/>
</dbReference>
<dbReference type="Pfam" id="PF00031">
    <property type="entry name" value="Cystatin"/>
    <property type="match status" value="1"/>
</dbReference>
<dbReference type="InterPro" id="IPR018073">
    <property type="entry name" value="Prot_inh_cystat_CS"/>
</dbReference>
<reference evidence="11" key="2">
    <citation type="submission" date="2025-05" db="UniProtKB">
        <authorList>
            <consortium name="Ensembl"/>
        </authorList>
    </citation>
    <scope>IDENTIFICATION</scope>
</reference>
<dbReference type="OrthoDB" id="2429551at2759"/>
<evidence type="ECO:0000313" key="12">
    <source>
        <dbReference type="Proteomes" id="UP000694621"/>
    </source>
</evidence>
<dbReference type="Ensembl" id="ENSAMXT00005020533.1">
    <property type="protein sequence ID" value="ENSAMXP00005018581.1"/>
    <property type="gene ID" value="ENSAMXG00005009683.1"/>
</dbReference>
<dbReference type="GO" id="GO:0002376">
    <property type="term" value="P:immune system process"/>
    <property type="evidence" value="ECO:0007669"/>
    <property type="project" value="UniProtKB-KW"/>
</dbReference>
<keyword evidence="4" id="KW-0646">Protease inhibitor</keyword>
<dbReference type="Proteomes" id="UP000694621">
    <property type="component" value="Unplaced"/>
</dbReference>
<dbReference type="GO" id="GO:0005829">
    <property type="term" value="C:cytosol"/>
    <property type="evidence" value="ECO:0007669"/>
    <property type="project" value="TreeGrafter"/>
</dbReference>
<evidence type="ECO:0000313" key="10">
    <source>
        <dbReference type="EMBL" id="KAG9281532.1"/>
    </source>
</evidence>
<dbReference type="PRINTS" id="PR00295">
    <property type="entry name" value="STEFINA"/>
</dbReference>
<evidence type="ECO:0000313" key="11">
    <source>
        <dbReference type="Ensembl" id="ENSAMXP00005018581.1"/>
    </source>
</evidence>
<dbReference type="InterPro" id="IPR000010">
    <property type="entry name" value="Cystatin_dom"/>
</dbReference>
<organism evidence="11 12">
    <name type="scientific">Astyanax mexicanus</name>
    <name type="common">Blind cave fish</name>
    <name type="synonym">Astyanax fasciatus mexicanus</name>
    <dbReference type="NCBI Taxonomy" id="7994"/>
    <lineage>
        <taxon>Eukaryota</taxon>
        <taxon>Metazoa</taxon>
        <taxon>Chordata</taxon>
        <taxon>Craniata</taxon>
        <taxon>Vertebrata</taxon>
        <taxon>Euteleostomi</taxon>
        <taxon>Actinopterygii</taxon>
        <taxon>Neopterygii</taxon>
        <taxon>Teleostei</taxon>
        <taxon>Ostariophysi</taxon>
        <taxon>Characiformes</taxon>
        <taxon>Characoidei</taxon>
        <taxon>Acestrorhamphidae</taxon>
        <taxon>Acestrorhamphinae</taxon>
        <taxon>Astyanax</taxon>
    </lineage>
</organism>